<dbReference type="PANTHER" id="PTHR43569:SF2">
    <property type="entry name" value="AMIDOHYDROLASE-RELATED DOMAIN-CONTAINING PROTEIN"/>
    <property type="match status" value="1"/>
</dbReference>
<comment type="similarity">
    <text evidence="1">Belongs to the metallo-dependent hydrolases superfamily.</text>
</comment>
<comment type="caution">
    <text evidence="3">The sequence shown here is derived from an EMBL/GenBank/DDBJ whole genome shotgun (WGS) entry which is preliminary data.</text>
</comment>
<dbReference type="GO" id="GO:0016787">
    <property type="term" value="F:hydrolase activity"/>
    <property type="evidence" value="ECO:0007669"/>
    <property type="project" value="UniProtKB-KW"/>
</dbReference>
<protein>
    <submittedName>
        <fullName evidence="3">Amidohydrolase</fullName>
    </submittedName>
</protein>
<feature type="domain" description="Amidohydrolase-related" evidence="2">
    <location>
        <begin position="2"/>
        <end position="275"/>
    </location>
</feature>
<dbReference type="InterPro" id="IPR006680">
    <property type="entry name" value="Amidohydro-rel"/>
</dbReference>
<dbReference type="InterPro" id="IPR032466">
    <property type="entry name" value="Metal_Hydrolase"/>
</dbReference>
<dbReference type="InterPro" id="IPR052350">
    <property type="entry name" value="Metallo-dep_Lactonases"/>
</dbReference>
<evidence type="ECO:0000313" key="4">
    <source>
        <dbReference type="Proteomes" id="UP000377595"/>
    </source>
</evidence>
<proteinExistence type="inferred from homology"/>
<reference evidence="3 4" key="1">
    <citation type="submission" date="2019-10" db="EMBL/GenBank/DDBJ databases">
        <title>Whole genome shotgun sequence of Acrocarpospora pleiomorpha NBRC 16267.</title>
        <authorList>
            <person name="Ichikawa N."/>
            <person name="Kimura A."/>
            <person name="Kitahashi Y."/>
            <person name="Komaki H."/>
            <person name="Oguchi A."/>
        </authorList>
    </citation>
    <scope>NUCLEOTIDE SEQUENCE [LARGE SCALE GENOMIC DNA]</scope>
    <source>
        <strain evidence="3 4">NBRC 16267</strain>
    </source>
</reference>
<dbReference type="Proteomes" id="UP000377595">
    <property type="component" value="Unassembled WGS sequence"/>
</dbReference>
<dbReference type="AlphaFoldDB" id="A0A5M3XJ43"/>
<gene>
    <name evidence="3" type="ORF">Aple_031250</name>
</gene>
<keyword evidence="3" id="KW-0378">Hydrolase</keyword>
<organism evidence="3 4">
    <name type="scientific">Acrocarpospora pleiomorpha</name>
    <dbReference type="NCBI Taxonomy" id="90975"/>
    <lineage>
        <taxon>Bacteria</taxon>
        <taxon>Bacillati</taxon>
        <taxon>Actinomycetota</taxon>
        <taxon>Actinomycetes</taxon>
        <taxon>Streptosporangiales</taxon>
        <taxon>Streptosporangiaceae</taxon>
        <taxon>Acrocarpospora</taxon>
    </lineage>
</organism>
<dbReference type="Pfam" id="PF04909">
    <property type="entry name" value="Amidohydro_2"/>
    <property type="match status" value="1"/>
</dbReference>
<evidence type="ECO:0000259" key="2">
    <source>
        <dbReference type="Pfam" id="PF04909"/>
    </source>
</evidence>
<keyword evidence="4" id="KW-1185">Reference proteome</keyword>
<dbReference type="SUPFAM" id="SSF51556">
    <property type="entry name" value="Metallo-dependent hydrolases"/>
    <property type="match status" value="1"/>
</dbReference>
<dbReference type="EMBL" id="BLAF01000015">
    <property type="protein sequence ID" value="GES20229.1"/>
    <property type="molecule type" value="Genomic_DNA"/>
</dbReference>
<accession>A0A5M3XJ43</accession>
<evidence type="ECO:0000256" key="1">
    <source>
        <dbReference type="ARBA" id="ARBA00038310"/>
    </source>
</evidence>
<dbReference type="RefSeq" id="WP_155345273.1">
    <property type="nucleotide sequence ID" value="NZ_BAAAHM010000003.1"/>
</dbReference>
<dbReference type="Gene3D" id="3.20.20.140">
    <property type="entry name" value="Metal-dependent hydrolases"/>
    <property type="match status" value="1"/>
</dbReference>
<dbReference type="OrthoDB" id="5450317at2"/>
<sequence length="278" mass="30384">MIDSHHHLWDPSRRTYEWMAGEALAPLRRPYGLDDLRRETSAAGITGTILVQTVSDISETEEFLALAAASDGLIRGVVGWVDLTAPDVSDQIARLRTLPGGDLLVGIRHQIQDEPDPNWFARPDVRRGLLAVAAADLVYDLLVLTSQLPIAHEVAATLPDLRFVLDHAAKPPIATGELTPWSDSIATLAKLPHITCKLSGLVTEASWTNWKPTDLTPYTDHILNSFGPSRIMFGSDWPVCELAATYSQVATLAQSLPSTTHNEIFKSTAESVYGLQSM</sequence>
<name>A0A5M3XJ43_9ACTN</name>
<evidence type="ECO:0000313" key="3">
    <source>
        <dbReference type="EMBL" id="GES20229.1"/>
    </source>
</evidence>
<dbReference type="PANTHER" id="PTHR43569">
    <property type="entry name" value="AMIDOHYDROLASE"/>
    <property type="match status" value="1"/>
</dbReference>